<evidence type="ECO:0000256" key="3">
    <source>
        <dbReference type="ARBA" id="ARBA00022538"/>
    </source>
</evidence>
<feature type="region of interest" description="Disordered" evidence="14">
    <location>
        <begin position="1"/>
        <end position="101"/>
    </location>
</feature>
<sequence length="1047" mass="117855">MNFYSGWDDGGRRDDRNHEYRTSAQRTHGSGARATQPQAYTGSQGNSRYTDKGTDRRHHVYEYETVQEQRGGALYREPYDHYSSSGGSYAPQRTEQRHRSLQASKQMLYDVYAQNIGMLEKLEERENGEGRTGGRLDGTRSSRTGVSTRSVSHSDPRRYETSHRPQERRDAVGHTGRGLERSDVTLPDQSGKTERDLKAVMEGELACLQAQLRFCPPEIRDQTRDELVEKTLGWIAKREEKGTKTGMVDRYASNLLETLLTGETTLGTRDTGRNRRSSPAGEQAVLAGMGALQIGQRYGADQDRRFHDDPTRKARCPKIRTGDKADVYDCPEDTVKILPPSESPGLSAPATPPAAPAVAYLPMDTMDANCNQKERMWWAFLTSSFVTFVGGLVCILLWRLGAWLFCRVAEKPPGEVVAQSPSTTKMQDTGVFVKSPDPEIGWMTAVKDWAGVLISAQTVTGRILSCMDIQHAILPCPERSRDYSLSRAHQVVLDLVPYAVVPKEPNLVYHCNVMVQVVLVFLLSLGALVVYLLNSSEQIEKCIVFSQETLLQVDFGFNIIFLLYFGLRFIAANDKLWFWLELNSLVDFFTVPPVFVSVYLNRSYLGLRFLRALRLIQFSEILQFLNVLKTSNSIKLVTLLSTFFSTWLTAAGFIHLVENSGDPWLDFQNKHPMSYWECLYLMMVTMSTVGYGDIFATTSLGRAFMVVFILGGLAMFASCVPEIIELIGSRKKYGGSYSAISGRKVISIKNYCSHVRLIIQMMQYHNKAYLLNIPSWNWKEGDDVICLAELKLGFIAQSCLAPGFSTVMANLFAMRSTVLMEEDSWQKHYLGGVAAEMYTEYLSSAFTGMSFPQVSEVCFAKLRLLLIAIELKDHNTKDKQILINPNNSYHIKEGTLGFFIAQSAKEVRRAYFFCKACHNDVKQPSKIKKCKCRAEGAQHVVAPSKKKRNGNSNELDSPKRNIRNFHGMTSRGKKGRYFPMSLQISPSRLPDSSLPPVNSPSLPNNDEARDLDCDTKKYDSTGMFHWCPSRDLEKAILVGGSHSIWEK</sequence>
<evidence type="ECO:0000256" key="2">
    <source>
        <dbReference type="ARBA" id="ARBA00022448"/>
    </source>
</evidence>
<dbReference type="InParanoid" id="C3Z5P2"/>
<proteinExistence type="predicted"/>
<evidence type="ECO:0000256" key="7">
    <source>
        <dbReference type="ARBA" id="ARBA00022882"/>
    </source>
</evidence>
<dbReference type="GO" id="GO:0034702">
    <property type="term" value="C:monoatomic ion channel complex"/>
    <property type="evidence" value="ECO:0007669"/>
    <property type="project" value="UniProtKB-KW"/>
</dbReference>
<feature type="domain" description="Calcium-activated potassium channel BK alpha subunit" evidence="17">
    <location>
        <begin position="782"/>
        <end position="869"/>
    </location>
</feature>
<evidence type="ECO:0000256" key="9">
    <source>
        <dbReference type="ARBA" id="ARBA00022989"/>
    </source>
</evidence>
<evidence type="ECO:0000256" key="6">
    <source>
        <dbReference type="ARBA" id="ARBA00022837"/>
    </source>
</evidence>
<protein>
    <recommendedName>
        <fullName evidence="13">BK channel</fullName>
    </recommendedName>
</protein>
<feature type="region of interest" description="Disordered" evidence="14">
    <location>
        <begin position="122"/>
        <end position="195"/>
    </location>
</feature>
<feature type="domain" description="Ion transport" evidence="16">
    <location>
        <begin position="518"/>
        <end position="731"/>
    </location>
</feature>
<dbReference type="InterPro" id="IPR047871">
    <property type="entry name" value="K_chnl_Slo-like"/>
</dbReference>
<feature type="transmembrane region" description="Helical" evidence="15">
    <location>
        <begin position="513"/>
        <end position="533"/>
    </location>
</feature>
<dbReference type="GO" id="GO:0005267">
    <property type="term" value="F:potassium channel activity"/>
    <property type="evidence" value="ECO:0007669"/>
    <property type="project" value="UniProtKB-KW"/>
</dbReference>
<feature type="transmembrane region" description="Helical" evidence="15">
    <location>
        <begin position="553"/>
        <end position="571"/>
    </location>
</feature>
<feature type="region of interest" description="Disordered" evidence="14">
    <location>
        <begin position="987"/>
        <end position="1011"/>
    </location>
</feature>
<gene>
    <name evidence="18" type="ORF">BRAFLDRAFT_118038</name>
</gene>
<evidence type="ECO:0000256" key="12">
    <source>
        <dbReference type="ARBA" id="ARBA00023303"/>
    </source>
</evidence>
<keyword evidence="4 15" id="KW-0812">Transmembrane</keyword>
<reference evidence="18" key="1">
    <citation type="journal article" date="2008" name="Nature">
        <title>The amphioxus genome and the evolution of the chordate karyotype.</title>
        <authorList>
            <consortium name="US DOE Joint Genome Institute (JGI-PGF)"/>
            <person name="Putnam N.H."/>
            <person name="Butts T."/>
            <person name="Ferrier D.E.K."/>
            <person name="Furlong R.F."/>
            <person name="Hellsten U."/>
            <person name="Kawashima T."/>
            <person name="Robinson-Rechavi M."/>
            <person name="Shoguchi E."/>
            <person name="Terry A."/>
            <person name="Yu J.-K."/>
            <person name="Benito-Gutierrez E.L."/>
            <person name="Dubchak I."/>
            <person name="Garcia-Fernandez J."/>
            <person name="Gibson-Brown J.J."/>
            <person name="Grigoriev I.V."/>
            <person name="Horton A.C."/>
            <person name="de Jong P.J."/>
            <person name="Jurka J."/>
            <person name="Kapitonov V.V."/>
            <person name="Kohara Y."/>
            <person name="Kuroki Y."/>
            <person name="Lindquist E."/>
            <person name="Lucas S."/>
            <person name="Osoegawa K."/>
            <person name="Pennacchio L.A."/>
            <person name="Salamov A.A."/>
            <person name="Satou Y."/>
            <person name="Sauka-Spengler T."/>
            <person name="Schmutz J."/>
            <person name="Shin-I T."/>
            <person name="Toyoda A."/>
            <person name="Bronner-Fraser M."/>
            <person name="Fujiyama A."/>
            <person name="Holland L.Z."/>
            <person name="Holland P.W.H."/>
            <person name="Satoh N."/>
            <person name="Rokhsar D.S."/>
        </authorList>
    </citation>
    <scope>NUCLEOTIDE SEQUENCE [LARGE SCALE GENOMIC DNA]</scope>
    <source>
        <strain evidence="18">S238N-H82</strain>
        <tissue evidence="18">Testes</tissue>
    </source>
</reference>
<evidence type="ECO:0000256" key="15">
    <source>
        <dbReference type="SAM" id="Phobius"/>
    </source>
</evidence>
<feature type="compositionally biased region" description="Low complexity" evidence="14">
    <location>
        <begin position="987"/>
        <end position="1005"/>
    </location>
</feature>
<comment type="subcellular location">
    <subcellularLocation>
        <location evidence="1">Membrane</location>
        <topology evidence="1">Multi-pass membrane protein</topology>
    </subcellularLocation>
</comment>
<dbReference type="SUPFAM" id="SSF81324">
    <property type="entry name" value="Voltage-gated potassium channels"/>
    <property type="match status" value="1"/>
</dbReference>
<keyword evidence="3" id="KW-0633">Potassium transport</keyword>
<feature type="transmembrane region" description="Helical" evidence="15">
    <location>
        <begin position="703"/>
        <end position="724"/>
    </location>
</feature>
<dbReference type="AlphaFoldDB" id="C3Z5P2"/>
<feature type="transmembrane region" description="Helical" evidence="15">
    <location>
        <begin position="376"/>
        <end position="398"/>
    </location>
</feature>
<dbReference type="FunCoup" id="C3Z5P2">
    <property type="interactions" value="102"/>
</dbReference>
<name>C3Z5P2_BRAFL</name>
<keyword evidence="10" id="KW-0406">Ion transport</keyword>
<evidence type="ECO:0000256" key="1">
    <source>
        <dbReference type="ARBA" id="ARBA00004141"/>
    </source>
</evidence>
<keyword evidence="12" id="KW-0407">Ion channel</keyword>
<feature type="compositionally biased region" description="Polar residues" evidence="14">
    <location>
        <begin position="82"/>
        <end position="93"/>
    </location>
</feature>
<keyword evidence="8" id="KW-0630">Potassium</keyword>
<keyword evidence="7" id="KW-0851">Voltage-gated channel</keyword>
<feature type="compositionally biased region" description="Basic and acidic residues" evidence="14">
    <location>
        <begin position="9"/>
        <end position="21"/>
    </location>
</feature>
<evidence type="ECO:0000259" key="17">
    <source>
        <dbReference type="Pfam" id="PF03493"/>
    </source>
</evidence>
<evidence type="ECO:0000256" key="4">
    <source>
        <dbReference type="ARBA" id="ARBA00022692"/>
    </source>
</evidence>
<feature type="transmembrane region" description="Helical" evidence="15">
    <location>
        <begin position="678"/>
        <end position="697"/>
    </location>
</feature>
<keyword evidence="2" id="KW-0813">Transport</keyword>
<accession>C3Z5P2</accession>
<evidence type="ECO:0000313" key="18">
    <source>
        <dbReference type="EMBL" id="EEN52155.1"/>
    </source>
</evidence>
<feature type="transmembrane region" description="Helical" evidence="15">
    <location>
        <begin position="636"/>
        <end position="657"/>
    </location>
</feature>
<keyword evidence="9 15" id="KW-1133">Transmembrane helix</keyword>
<keyword evidence="11 15" id="KW-0472">Membrane</keyword>
<dbReference type="InterPro" id="IPR005821">
    <property type="entry name" value="Ion_trans_dom"/>
</dbReference>
<evidence type="ECO:0000256" key="5">
    <source>
        <dbReference type="ARBA" id="ARBA00022826"/>
    </source>
</evidence>
<evidence type="ECO:0000256" key="14">
    <source>
        <dbReference type="SAM" id="MobiDB-lite"/>
    </source>
</evidence>
<dbReference type="Pfam" id="PF03493">
    <property type="entry name" value="BK_channel_a"/>
    <property type="match status" value="1"/>
</dbReference>
<evidence type="ECO:0000259" key="16">
    <source>
        <dbReference type="Pfam" id="PF00520"/>
    </source>
</evidence>
<evidence type="ECO:0000256" key="10">
    <source>
        <dbReference type="ARBA" id="ARBA00023065"/>
    </source>
</evidence>
<dbReference type="PANTHER" id="PTHR10027:SF33">
    <property type="entry name" value="CALCIUM-ACTIVATED POTASSIUM CHANNEL SUBUNIT ALPHA-1-RELATED"/>
    <property type="match status" value="1"/>
</dbReference>
<evidence type="ECO:0000256" key="13">
    <source>
        <dbReference type="ARBA" id="ARBA00029579"/>
    </source>
</evidence>
<organism>
    <name type="scientific">Branchiostoma floridae</name>
    <name type="common">Florida lancelet</name>
    <name type="synonym">Amphioxus</name>
    <dbReference type="NCBI Taxonomy" id="7739"/>
    <lineage>
        <taxon>Eukaryota</taxon>
        <taxon>Metazoa</taxon>
        <taxon>Chordata</taxon>
        <taxon>Cephalochordata</taxon>
        <taxon>Leptocardii</taxon>
        <taxon>Amphioxiformes</taxon>
        <taxon>Branchiostomatidae</taxon>
        <taxon>Branchiostoma</taxon>
    </lineage>
</organism>
<feature type="compositionally biased region" description="Low complexity" evidence="14">
    <location>
        <begin position="141"/>
        <end position="151"/>
    </location>
</feature>
<dbReference type="Gene3D" id="1.10.287.70">
    <property type="match status" value="1"/>
</dbReference>
<feature type="compositionally biased region" description="Basic and acidic residues" evidence="14">
    <location>
        <begin position="122"/>
        <end position="140"/>
    </location>
</feature>
<dbReference type="Pfam" id="PF00520">
    <property type="entry name" value="Ion_trans"/>
    <property type="match status" value="1"/>
</dbReference>
<feature type="region of interest" description="Disordered" evidence="14">
    <location>
        <begin position="941"/>
        <end position="969"/>
    </location>
</feature>
<keyword evidence="6" id="KW-0106">Calcium</keyword>
<dbReference type="EMBL" id="GG666583">
    <property type="protein sequence ID" value="EEN52155.1"/>
    <property type="molecule type" value="Genomic_DNA"/>
</dbReference>
<keyword evidence="5" id="KW-0631">Potassium channel</keyword>
<evidence type="ECO:0000256" key="11">
    <source>
        <dbReference type="ARBA" id="ARBA00023136"/>
    </source>
</evidence>
<dbReference type="PANTHER" id="PTHR10027">
    <property type="entry name" value="CALCIUM-ACTIVATED POTASSIUM CHANNEL ALPHA CHAIN"/>
    <property type="match status" value="1"/>
</dbReference>
<evidence type="ECO:0000256" key="8">
    <source>
        <dbReference type="ARBA" id="ARBA00022958"/>
    </source>
</evidence>
<feature type="compositionally biased region" description="Basic and acidic residues" evidence="14">
    <location>
        <begin position="152"/>
        <end position="183"/>
    </location>
</feature>
<feature type="compositionally biased region" description="Polar residues" evidence="14">
    <location>
        <begin position="22"/>
        <end position="48"/>
    </location>
</feature>
<dbReference type="FunFam" id="1.10.287.70:FF:000015">
    <property type="entry name" value="Calcium-activated potassium channel subunit alpha-1 isoform X7"/>
    <property type="match status" value="1"/>
</dbReference>
<dbReference type="eggNOG" id="KOG1420">
    <property type="taxonomic scope" value="Eukaryota"/>
</dbReference>
<dbReference type="InterPro" id="IPR003929">
    <property type="entry name" value="K_chnl_BK_asu"/>
</dbReference>